<evidence type="ECO:0000313" key="6">
    <source>
        <dbReference type="EMBL" id="GGW42681.1"/>
    </source>
</evidence>
<dbReference type="InterPro" id="IPR011837">
    <property type="entry name" value="Glycogen_debranch_GlgX"/>
</dbReference>
<dbReference type="RefSeq" id="WP_189635052.1">
    <property type="nucleotide sequence ID" value="NZ_BMYQ01000015.1"/>
</dbReference>
<gene>
    <name evidence="6" type="primary">glgX</name>
    <name evidence="6" type="ORF">GCM10011452_33690</name>
</gene>
<dbReference type="CDD" id="cd02856">
    <property type="entry name" value="E_set_GDE_Isoamylase_N"/>
    <property type="match status" value="1"/>
</dbReference>
<dbReference type="Pfam" id="PF02922">
    <property type="entry name" value="CBM_48"/>
    <property type="match status" value="1"/>
</dbReference>
<comment type="caution">
    <text evidence="6">The sequence shown here is derived from an EMBL/GenBank/DDBJ whole genome shotgun (WGS) entry which is preliminary data.</text>
</comment>
<dbReference type="InterPro" id="IPR013783">
    <property type="entry name" value="Ig-like_fold"/>
</dbReference>
<dbReference type="InterPro" id="IPR014756">
    <property type="entry name" value="Ig_E-set"/>
</dbReference>
<reference evidence="6" key="1">
    <citation type="journal article" date="2014" name="Int. J. Syst. Evol. Microbiol.">
        <title>Complete genome sequence of Corynebacterium casei LMG S-19264T (=DSM 44701T), isolated from a smear-ripened cheese.</title>
        <authorList>
            <consortium name="US DOE Joint Genome Institute (JGI-PGF)"/>
            <person name="Walter F."/>
            <person name="Albersmeier A."/>
            <person name="Kalinowski J."/>
            <person name="Ruckert C."/>
        </authorList>
    </citation>
    <scope>NUCLEOTIDE SEQUENCE</scope>
    <source>
        <strain evidence="6">KCTC 23714</strain>
    </source>
</reference>
<evidence type="ECO:0000256" key="1">
    <source>
        <dbReference type="ARBA" id="ARBA00008061"/>
    </source>
</evidence>
<keyword evidence="7" id="KW-1185">Reference proteome</keyword>
<evidence type="ECO:0000256" key="4">
    <source>
        <dbReference type="SAM" id="MobiDB-lite"/>
    </source>
</evidence>
<feature type="region of interest" description="Disordered" evidence="4">
    <location>
        <begin position="475"/>
        <end position="497"/>
    </location>
</feature>
<evidence type="ECO:0000259" key="5">
    <source>
        <dbReference type="SMART" id="SM00642"/>
    </source>
</evidence>
<dbReference type="PANTHER" id="PTHR43002">
    <property type="entry name" value="GLYCOGEN DEBRANCHING ENZYME"/>
    <property type="match status" value="1"/>
</dbReference>
<dbReference type="CDD" id="cd11326">
    <property type="entry name" value="AmyAc_Glg_debranch"/>
    <property type="match status" value="1"/>
</dbReference>
<dbReference type="InterPro" id="IPR004193">
    <property type="entry name" value="Glyco_hydro_13_N"/>
</dbReference>
<dbReference type="Gene3D" id="2.60.40.10">
    <property type="entry name" value="Immunoglobulins"/>
    <property type="match status" value="1"/>
</dbReference>
<reference evidence="6" key="2">
    <citation type="submission" date="2020-09" db="EMBL/GenBank/DDBJ databases">
        <authorList>
            <person name="Sun Q."/>
            <person name="Kim S."/>
        </authorList>
    </citation>
    <scope>NUCLEOTIDE SEQUENCE</scope>
    <source>
        <strain evidence="6">KCTC 23714</strain>
    </source>
</reference>
<dbReference type="Pfam" id="PF00128">
    <property type="entry name" value="Alpha-amylase"/>
    <property type="match status" value="1"/>
</dbReference>
<feature type="domain" description="Glycosyl hydrolase family 13 catalytic" evidence="5">
    <location>
        <begin position="178"/>
        <end position="573"/>
    </location>
</feature>
<dbReference type="Gene3D" id="2.60.40.1180">
    <property type="entry name" value="Golgi alpha-mannosidase II"/>
    <property type="match status" value="1"/>
</dbReference>
<dbReference type="InterPro" id="IPR044505">
    <property type="entry name" value="GlgX_Isoamylase_N_E_set"/>
</dbReference>
<dbReference type="SMART" id="SM00642">
    <property type="entry name" value="Aamy"/>
    <property type="match status" value="1"/>
</dbReference>
<dbReference type="NCBIfam" id="TIGR02100">
    <property type="entry name" value="glgX_debranch"/>
    <property type="match status" value="1"/>
</dbReference>
<dbReference type="SUPFAM" id="SSF51445">
    <property type="entry name" value="(Trans)glycosidases"/>
    <property type="match status" value="1"/>
</dbReference>
<dbReference type="SUPFAM" id="SSF81296">
    <property type="entry name" value="E set domains"/>
    <property type="match status" value="1"/>
</dbReference>
<dbReference type="AlphaFoldDB" id="A0A918J4K9"/>
<evidence type="ECO:0000256" key="2">
    <source>
        <dbReference type="ARBA" id="ARBA00022801"/>
    </source>
</evidence>
<keyword evidence="3" id="KW-0326">Glycosidase</keyword>
<name>A0A918J4K9_9RHOB</name>
<dbReference type="GO" id="GO:0005980">
    <property type="term" value="P:glycogen catabolic process"/>
    <property type="evidence" value="ECO:0007669"/>
    <property type="project" value="InterPro"/>
</dbReference>
<dbReference type="InterPro" id="IPR017853">
    <property type="entry name" value="GH"/>
</dbReference>
<evidence type="ECO:0000256" key="3">
    <source>
        <dbReference type="ARBA" id="ARBA00023295"/>
    </source>
</evidence>
<dbReference type="InterPro" id="IPR013780">
    <property type="entry name" value="Glyco_hydro_b"/>
</dbReference>
<dbReference type="Proteomes" id="UP000628984">
    <property type="component" value="Unassembled WGS sequence"/>
</dbReference>
<evidence type="ECO:0000313" key="7">
    <source>
        <dbReference type="Proteomes" id="UP000628984"/>
    </source>
</evidence>
<proteinExistence type="inferred from homology"/>
<comment type="similarity">
    <text evidence="1">Belongs to the glycosyl hydrolase 13 family.</text>
</comment>
<protein>
    <submittedName>
        <fullName evidence="6">Glycogen operon protein GlgX homolog</fullName>
    </submittedName>
</protein>
<sequence>MDGTHLPRSFDRARSSNHTIGAEYDGEGTNFALFSDHAERVELVLFDDSGTHQTFSADLPDMAGGIWHGYLRGVGPGTRYGYRVHGPWAPEEGHRFNPAKLLLDPNAREISGDLIWDDALFGYVIGQDDLTRDARDSAPFMPKSVVSDPTFDWEADRALCHPWEQTVIYEAHLRGLTMLHPDVPEAARGTFSGLGSDAVIAHLKDLGVTTVELLPVHAFVQDRHLLQKGLRNYWGYNTLSFFAPHAAYLRTGQVREMKAAIKRLHAAGIEVILDVVYNHTAEGNEQGPTLSFRGIDNASYYMLMPERRYCYDPTGTGNGLDLAHPMVMRMVLDSLRYWVQAMHVDGFRFDLASTLGRGPTGFDQRAAFFATVLQDPVLSRVKLIAEPWDIGTGGYQLGGFPWPFREWNDKCRDDLRKFWRGDQGMVPRLSQRLAGSPVQFDHSHRPATSSVNFIAAHDGFTLWDLLSYDAPRNAANGEDGADGHGANYSDSMGVEGETDDADLTARRLRRAKAMLATLVLSQGVPMVQAGDEFGRSQDGNNNAYCQDNDISWLHWDRMRHELVAALRDLLAFRAGAGESLAHPRFGRDDDEGRPKLRWLHPRGEGMSEADWQDEALHLLGLELDHPQRGRILMLFNAAGDAEFALPAGDWQHVIDTAADPVSCDATFAGTLFLPRQSVQVLLSRL</sequence>
<dbReference type="SUPFAM" id="SSF51011">
    <property type="entry name" value="Glycosyl hydrolase domain"/>
    <property type="match status" value="1"/>
</dbReference>
<dbReference type="EMBL" id="BMYQ01000015">
    <property type="protein sequence ID" value="GGW42681.1"/>
    <property type="molecule type" value="Genomic_DNA"/>
</dbReference>
<dbReference type="GO" id="GO:0004135">
    <property type="term" value="F:amylo-alpha-1,6-glucosidase activity"/>
    <property type="evidence" value="ECO:0007669"/>
    <property type="project" value="InterPro"/>
</dbReference>
<organism evidence="6 7">
    <name type="scientific">Gemmobacter lanyuensis</name>
    <dbReference type="NCBI Taxonomy" id="1054497"/>
    <lineage>
        <taxon>Bacteria</taxon>
        <taxon>Pseudomonadati</taxon>
        <taxon>Pseudomonadota</taxon>
        <taxon>Alphaproteobacteria</taxon>
        <taxon>Rhodobacterales</taxon>
        <taxon>Paracoccaceae</taxon>
        <taxon>Gemmobacter</taxon>
    </lineage>
</organism>
<dbReference type="InterPro" id="IPR006047">
    <property type="entry name" value="GH13_cat_dom"/>
</dbReference>
<keyword evidence="2" id="KW-0378">Hydrolase</keyword>
<dbReference type="Gene3D" id="3.20.20.80">
    <property type="entry name" value="Glycosidases"/>
    <property type="match status" value="1"/>
</dbReference>
<accession>A0A918J4K9</accession>